<name>A0A9W7CIV6_9STRA</name>
<protein>
    <recommendedName>
        <fullName evidence="3">RING-type domain-containing protein</fullName>
    </recommendedName>
</protein>
<dbReference type="Proteomes" id="UP001165082">
    <property type="component" value="Unassembled WGS sequence"/>
</dbReference>
<keyword evidence="1" id="KW-0862">Zinc</keyword>
<dbReference type="InterPro" id="IPR013083">
    <property type="entry name" value="Znf_RING/FYVE/PHD"/>
</dbReference>
<dbReference type="PROSITE" id="PS50089">
    <property type="entry name" value="ZF_RING_2"/>
    <property type="match status" value="1"/>
</dbReference>
<dbReference type="Gene3D" id="3.30.40.10">
    <property type="entry name" value="Zinc/RING finger domain, C3HC4 (zinc finger)"/>
    <property type="match status" value="1"/>
</dbReference>
<sequence>LDSLPPLNPPASAVEGSTRTKSSSNRPGSKPAPVDPSLLALSSSLNKDYLSLALEYSHQSQYRVVPTTLSVPGPAKCALCRAGAAESVFFPCGHRCVCEACRAKNCIGMPGARGSWNFCPICCGEIKLALEHDGTEEDRYWRWVKEVRPNLSGQFVKNFTKRSKAKIRRVSKGKADVVPEDDGGEEEGGRSRACAVM</sequence>
<keyword evidence="1" id="KW-0863">Zinc-finger</keyword>
<evidence type="ECO:0000313" key="5">
    <source>
        <dbReference type="Proteomes" id="UP001165082"/>
    </source>
</evidence>
<dbReference type="AlphaFoldDB" id="A0A9W7CIV6"/>
<comment type="caution">
    <text evidence="4">The sequence shown here is derived from an EMBL/GenBank/DDBJ whole genome shotgun (WGS) entry which is preliminary data.</text>
</comment>
<dbReference type="OrthoDB" id="199205at2759"/>
<evidence type="ECO:0000313" key="4">
    <source>
        <dbReference type="EMBL" id="GMI06951.1"/>
    </source>
</evidence>
<evidence type="ECO:0000256" key="1">
    <source>
        <dbReference type="PROSITE-ProRule" id="PRU00175"/>
    </source>
</evidence>
<feature type="region of interest" description="Disordered" evidence="2">
    <location>
        <begin position="174"/>
        <end position="197"/>
    </location>
</feature>
<reference evidence="4" key="1">
    <citation type="submission" date="2022-07" db="EMBL/GenBank/DDBJ databases">
        <title>Genome analysis of Parmales, a sister group of diatoms, reveals the evolutionary specialization of diatoms from phago-mixotrophs to photoautotrophs.</title>
        <authorList>
            <person name="Ban H."/>
            <person name="Sato S."/>
            <person name="Yoshikawa S."/>
            <person name="Kazumasa Y."/>
            <person name="Nakamura Y."/>
            <person name="Ichinomiya M."/>
            <person name="Saitoh K."/>
            <person name="Sato N."/>
            <person name="Blanc-Mathieu R."/>
            <person name="Endo H."/>
            <person name="Kuwata A."/>
            <person name="Ogata H."/>
        </authorList>
    </citation>
    <scope>NUCLEOTIDE SEQUENCE</scope>
</reference>
<keyword evidence="5" id="KW-1185">Reference proteome</keyword>
<organism evidence="4 5">
    <name type="scientific">Triparma retinervis</name>
    <dbReference type="NCBI Taxonomy" id="2557542"/>
    <lineage>
        <taxon>Eukaryota</taxon>
        <taxon>Sar</taxon>
        <taxon>Stramenopiles</taxon>
        <taxon>Ochrophyta</taxon>
        <taxon>Bolidophyceae</taxon>
        <taxon>Parmales</taxon>
        <taxon>Triparmaceae</taxon>
        <taxon>Triparma</taxon>
    </lineage>
</organism>
<feature type="domain" description="RING-type" evidence="3">
    <location>
        <begin position="77"/>
        <end position="122"/>
    </location>
</feature>
<accession>A0A9W7CIV6</accession>
<dbReference type="EMBL" id="BRXZ01000186">
    <property type="protein sequence ID" value="GMI06951.1"/>
    <property type="molecule type" value="Genomic_DNA"/>
</dbReference>
<feature type="non-terminal residue" evidence="4">
    <location>
        <position position="197"/>
    </location>
</feature>
<gene>
    <name evidence="4" type="ORF">TrRE_jg8580</name>
</gene>
<keyword evidence="1" id="KW-0479">Metal-binding</keyword>
<dbReference type="GO" id="GO:0008270">
    <property type="term" value="F:zinc ion binding"/>
    <property type="evidence" value="ECO:0007669"/>
    <property type="project" value="UniProtKB-KW"/>
</dbReference>
<proteinExistence type="predicted"/>
<dbReference type="InterPro" id="IPR001841">
    <property type="entry name" value="Znf_RING"/>
</dbReference>
<feature type="region of interest" description="Disordered" evidence="2">
    <location>
        <begin position="1"/>
        <end position="35"/>
    </location>
</feature>
<feature type="compositionally biased region" description="Polar residues" evidence="2">
    <location>
        <begin position="15"/>
        <end position="27"/>
    </location>
</feature>
<evidence type="ECO:0000256" key="2">
    <source>
        <dbReference type="SAM" id="MobiDB-lite"/>
    </source>
</evidence>
<evidence type="ECO:0000259" key="3">
    <source>
        <dbReference type="PROSITE" id="PS50089"/>
    </source>
</evidence>